<accession>A0A6H9XQV5</accession>
<dbReference type="GO" id="GO:0005576">
    <property type="term" value="C:extracellular region"/>
    <property type="evidence" value="ECO:0007669"/>
    <property type="project" value="TreeGrafter"/>
</dbReference>
<dbReference type="EMBL" id="UARK01000001">
    <property type="protein sequence ID" value="SPW24018.1"/>
    <property type="molecule type" value="Genomic_DNA"/>
</dbReference>
<dbReference type="Gene3D" id="3.30.2390.20">
    <property type="entry name" value="Type VII secretion system EccB, repeat 1 domain"/>
    <property type="match status" value="1"/>
</dbReference>
<dbReference type="PANTHER" id="PTHR40765">
    <property type="entry name" value="ESX-2 SECRETION SYSTEM ATPASE ECCB2"/>
    <property type="match status" value="1"/>
</dbReference>
<comment type="caution">
    <text evidence="2">The sequence shown here is derived from an EMBL/GenBank/DDBJ whole genome shotgun (WGS) entry which is preliminary data.</text>
</comment>
<protein>
    <submittedName>
        <fullName evidence="2">Type VII secretion system protein eccB1</fullName>
    </submittedName>
</protein>
<dbReference type="Proteomes" id="UP000249886">
    <property type="component" value="Unassembled WGS sequence"/>
</dbReference>
<dbReference type="RefSeq" id="WP_005524086.1">
    <property type="nucleotide sequence ID" value="NZ_CP050134.2"/>
</dbReference>
<dbReference type="Pfam" id="PF05108">
    <property type="entry name" value="T7SS_ESX1_EccB"/>
    <property type="match status" value="1"/>
</dbReference>
<evidence type="ECO:0000256" key="1">
    <source>
        <dbReference type="SAM" id="Phobius"/>
    </source>
</evidence>
<gene>
    <name evidence="2" type="primary">eccB1</name>
    <name evidence="2" type="ORF">NCTC10254_00382</name>
</gene>
<dbReference type="PANTHER" id="PTHR40765:SF2">
    <property type="entry name" value="ESX-2 SECRETION SYSTEM ATPASE ECCB2"/>
    <property type="match status" value="1"/>
</dbReference>
<name>A0A6H9XQV5_9CORY</name>
<keyword evidence="1" id="KW-0472">Membrane</keyword>
<dbReference type="InterPro" id="IPR007795">
    <property type="entry name" value="T7SS_EccB"/>
</dbReference>
<keyword evidence="1" id="KW-0812">Transmembrane</keyword>
<evidence type="ECO:0000313" key="2">
    <source>
        <dbReference type="EMBL" id="SPW24018.1"/>
    </source>
</evidence>
<keyword evidence="1" id="KW-1133">Transmembrane helix</keyword>
<evidence type="ECO:0000313" key="3">
    <source>
        <dbReference type="Proteomes" id="UP000249886"/>
    </source>
</evidence>
<sequence>MGITPTTKAQISGHKFLTRRLEHGLVLGDIRMIHDPLATRNRAHVFSLAATVLICLGALAMAVFKPAIDPGDAAIIQAESGQLYVRIDNKLHPVANLASARLIVGEAADIHTGSDTVLKNLPKAIPIGIVDAPGLIAPPDTATQKLLSHACHTTTKPVNRLDTAPSQITVIMQETGANPTDTNQTTLTFQRLAVDHAIVGLVDQAEWLVTADGRRLLPPADTPDGRNIRHRLGIAPTTPRWSPPPQVFSAIAEKPPAAIPTGILEILRIPGANNPQLWARTADGVVHLTPIQADILLDAGIHMRDGTATELGANPDSKTLTDLPLPDRVPTWVDPTAQPLCVAEHGEVETAPLIKGKPAWGEAVALAGKAVATHFVGPGWAVGVDTGSGIHVVSAHGLRHQVESQETAAALGISHFYSIRWDLLRLLPSGTTLSKQQALQPLY</sequence>
<organism evidence="2 3">
    <name type="scientific">Corynebacterium matruchotii</name>
    <dbReference type="NCBI Taxonomy" id="43768"/>
    <lineage>
        <taxon>Bacteria</taxon>
        <taxon>Bacillati</taxon>
        <taxon>Actinomycetota</taxon>
        <taxon>Actinomycetes</taxon>
        <taxon>Mycobacteriales</taxon>
        <taxon>Corynebacteriaceae</taxon>
        <taxon>Corynebacterium</taxon>
    </lineage>
</organism>
<proteinExistence type="predicted"/>
<reference evidence="2 3" key="1">
    <citation type="submission" date="2018-06" db="EMBL/GenBank/DDBJ databases">
        <authorList>
            <consortium name="Pathogen Informatics"/>
            <person name="Doyle S."/>
        </authorList>
    </citation>
    <scope>NUCLEOTIDE SEQUENCE [LARGE SCALE GENOMIC DNA]</scope>
    <source>
        <strain evidence="2 3">NCTC10254</strain>
    </source>
</reference>
<dbReference type="GeneID" id="84573174"/>
<feature type="transmembrane region" description="Helical" evidence="1">
    <location>
        <begin position="45"/>
        <end position="64"/>
    </location>
</feature>
<dbReference type="NCBIfam" id="TIGR03919">
    <property type="entry name" value="T7SS_EccB"/>
    <property type="match status" value="1"/>
</dbReference>
<dbReference type="AlphaFoldDB" id="A0A6H9XQV5"/>
<dbReference type="InterPro" id="IPR044857">
    <property type="entry name" value="T7SS_EccB_R1"/>
</dbReference>